<evidence type="ECO:0000313" key="1">
    <source>
        <dbReference type="EMBL" id="MBP2237372.1"/>
    </source>
</evidence>
<keyword evidence="2" id="KW-1185">Reference proteome</keyword>
<proteinExistence type="predicted"/>
<reference evidence="1 2" key="1">
    <citation type="submission" date="2021-03" db="EMBL/GenBank/DDBJ databases">
        <title>Genomic Encyclopedia of Type Strains, Phase IV (KMG-IV): sequencing the most valuable type-strain genomes for metagenomic binning, comparative biology and taxonomic classification.</title>
        <authorList>
            <person name="Goeker M."/>
        </authorList>
    </citation>
    <scope>NUCLEOTIDE SEQUENCE [LARGE SCALE GENOMIC DNA]</scope>
    <source>
        <strain evidence="1 2">DSM 13372</strain>
    </source>
</reference>
<evidence type="ECO:0000313" key="2">
    <source>
        <dbReference type="Proteomes" id="UP000730739"/>
    </source>
</evidence>
<sequence length="34" mass="3852">MFLAFGFKLVCSWHQLGTMHCQPHQLGYGLAENS</sequence>
<dbReference type="Proteomes" id="UP000730739">
    <property type="component" value="Unassembled WGS sequence"/>
</dbReference>
<comment type="caution">
    <text evidence="1">The sequence shown here is derived from an EMBL/GenBank/DDBJ whole genome shotgun (WGS) entry which is preliminary data.</text>
</comment>
<name>A0ABS4R3A0_9HYPH</name>
<protein>
    <submittedName>
        <fullName evidence="1">Uncharacterized protein</fullName>
    </submittedName>
</protein>
<accession>A0ABS4R3A0</accession>
<dbReference type="EMBL" id="JAGILA010000005">
    <property type="protein sequence ID" value="MBP2237372.1"/>
    <property type="molecule type" value="Genomic_DNA"/>
</dbReference>
<organism evidence="1 2">
    <name type="scientific">Sinorhizobium kostiense</name>
    <dbReference type="NCBI Taxonomy" id="76747"/>
    <lineage>
        <taxon>Bacteria</taxon>
        <taxon>Pseudomonadati</taxon>
        <taxon>Pseudomonadota</taxon>
        <taxon>Alphaproteobacteria</taxon>
        <taxon>Hyphomicrobiales</taxon>
        <taxon>Rhizobiaceae</taxon>
        <taxon>Sinorhizobium/Ensifer group</taxon>
        <taxon>Sinorhizobium</taxon>
    </lineage>
</organism>
<gene>
    <name evidence="1" type="ORF">J2Z31_003890</name>
</gene>